<dbReference type="InterPro" id="IPR012677">
    <property type="entry name" value="Nucleotide-bd_a/b_plait_sf"/>
</dbReference>
<dbReference type="AlphaFoldDB" id="A0A9Q3EGR1"/>
<dbReference type="Pfam" id="PF00076">
    <property type="entry name" value="RRM_1"/>
    <property type="match status" value="1"/>
</dbReference>
<dbReference type="Gene3D" id="3.30.70.330">
    <property type="match status" value="1"/>
</dbReference>
<feature type="region of interest" description="Disordered" evidence="2">
    <location>
        <begin position="190"/>
        <end position="292"/>
    </location>
</feature>
<dbReference type="CDD" id="cd00590">
    <property type="entry name" value="RRM_SF"/>
    <property type="match status" value="1"/>
</dbReference>
<dbReference type="SMART" id="SM00360">
    <property type="entry name" value="RRM"/>
    <property type="match status" value="1"/>
</dbReference>
<accession>A0A9Q3EGR1</accession>
<dbReference type="InterPro" id="IPR035979">
    <property type="entry name" value="RBD_domain_sf"/>
</dbReference>
<evidence type="ECO:0000313" key="5">
    <source>
        <dbReference type="Proteomes" id="UP000765509"/>
    </source>
</evidence>
<comment type="caution">
    <text evidence="4">The sequence shown here is derived from an EMBL/GenBank/DDBJ whole genome shotgun (WGS) entry which is preliminary data.</text>
</comment>
<feature type="compositionally biased region" description="Basic and acidic residues" evidence="2">
    <location>
        <begin position="270"/>
        <end position="292"/>
    </location>
</feature>
<gene>
    <name evidence="4" type="ORF">O181_060694</name>
</gene>
<reference evidence="4" key="1">
    <citation type="submission" date="2021-03" db="EMBL/GenBank/DDBJ databases">
        <title>Draft genome sequence of rust myrtle Austropuccinia psidii MF-1, a brazilian biotype.</title>
        <authorList>
            <person name="Quecine M.C."/>
            <person name="Pachon D.M.R."/>
            <person name="Bonatelli M.L."/>
            <person name="Correr F.H."/>
            <person name="Franceschini L.M."/>
            <person name="Leite T.F."/>
            <person name="Margarido G.R.A."/>
            <person name="Almeida C.A."/>
            <person name="Ferrarezi J.A."/>
            <person name="Labate C.A."/>
        </authorList>
    </citation>
    <scope>NUCLEOTIDE SEQUENCE</scope>
    <source>
        <strain evidence="4">MF-1</strain>
    </source>
</reference>
<feature type="compositionally biased region" description="Basic and acidic residues" evidence="2">
    <location>
        <begin position="205"/>
        <end position="215"/>
    </location>
</feature>
<dbReference type="Proteomes" id="UP000765509">
    <property type="component" value="Unassembled WGS sequence"/>
</dbReference>
<dbReference type="OrthoDB" id="6159137at2759"/>
<feature type="domain" description="RRM" evidence="3">
    <location>
        <begin position="112"/>
        <end position="190"/>
    </location>
</feature>
<protein>
    <recommendedName>
        <fullName evidence="3">RRM domain-containing protein</fullName>
    </recommendedName>
</protein>
<sequence>MGLLLNGSQEKSQVKQERFKRASLVQFSFSFMSDQDWANGPASAPVDQTLANGHDEVVWSRQPDQTRRSASPRRTDNMECSRSPLGDRISNANGSQPNHDRGRSIDIANPGNNLHISGISIKADDRDLEDLFSKYGKVIKSQLMRDPHTRDVRGFGFVTMETCEQAELAISSVNGTEFFGKVLSVEKARRCRGRTPTPGHYRGPPKREDHHRPYEPRGSYYHRHDPSDRRHDDRGRREFDDGRYGRRDHDDRRYRYDDRGSDRYGYAAPMRERHEERYDRRRDDREYDRRRY</sequence>
<evidence type="ECO:0000256" key="2">
    <source>
        <dbReference type="SAM" id="MobiDB-lite"/>
    </source>
</evidence>
<dbReference type="SUPFAM" id="SSF54928">
    <property type="entry name" value="RNA-binding domain, RBD"/>
    <property type="match status" value="1"/>
</dbReference>
<dbReference type="GO" id="GO:0003723">
    <property type="term" value="F:RNA binding"/>
    <property type="evidence" value="ECO:0007669"/>
    <property type="project" value="UniProtKB-UniRule"/>
</dbReference>
<evidence type="ECO:0000313" key="4">
    <source>
        <dbReference type="EMBL" id="MBW0520979.1"/>
    </source>
</evidence>
<dbReference type="InterPro" id="IPR000504">
    <property type="entry name" value="RRM_dom"/>
</dbReference>
<name>A0A9Q3EGR1_9BASI</name>
<feature type="compositionally biased region" description="Basic and acidic residues" evidence="2">
    <location>
        <begin position="222"/>
        <end position="262"/>
    </location>
</feature>
<evidence type="ECO:0000259" key="3">
    <source>
        <dbReference type="PROSITE" id="PS50102"/>
    </source>
</evidence>
<proteinExistence type="predicted"/>
<dbReference type="PROSITE" id="PS50102">
    <property type="entry name" value="RRM"/>
    <property type="match status" value="1"/>
</dbReference>
<feature type="region of interest" description="Disordered" evidence="2">
    <location>
        <begin position="54"/>
        <end position="109"/>
    </location>
</feature>
<evidence type="ECO:0000256" key="1">
    <source>
        <dbReference type="PROSITE-ProRule" id="PRU00176"/>
    </source>
</evidence>
<dbReference type="PANTHER" id="PTHR48034">
    <property type="entry name" value="TRANSFORMER-2 SEX-DETERMINING PROTEIN-RELATED"/>
    <property type="match status" value="1"/>
</dbReference>
<dbReference type="EMBL" id="AVOT02028482">
    <property type="protein sequence ID" value="MBW0520979.1"/>
    <property type="molecule type" value="Genomic_DNA"/>
</dbReference>
<keyword evidence="5" id="KW-1185">Reference proteome</keyword>
<dbReference type="InterPro" id="IPR050441">
    <property type="entry name" value="RBM"/>
</dbReference>
<keyword evidence="1" id="KW-0694">RNA-binding</keyword>
<organism evidence="4 5">
    <name type="scientific">Austropuccinia psidii MF-1</name>
    <dbReference type="NCBI Taxonomy" id="1389203"/>
    <lineage>
        <taxon>Eukaryota</taxon>
        <taxon>Fungi</taxon>
        <taxon>Dikarya</taxon>
        <taxon>Basidiomycota</taxon>
        <taxon>Pucciniomycotina</taxon>
        <taxon>Pucciniomycetes</taxon>
        <taxon>Pucciniales</taxon>
        <taxon>Sphaerophragmiaceae</taxon>
        <taxon>Austropuccinia</taxon>
    </lineage>
</organism>